<keyword evidence="1" id="KW-0304">Gas vesicle</keyword>
<evidence type="ECO:0000256" key="1">
    <source>
        <dbReference type="ARBA" id="ARBA00022987"/>
    </source>
</evidence>
<comment type="subcellular location">
    <subcellularLocation>
        <location evidence="2">Gas vesicle</location>
    </subcellularLocation>
</comment>
<evidence type="ECO:0000256" key="3">
    <source>
        <dbReference type="ARBA" id="ARBA00035646"/>
    </source>
</evidence>
<dbReference type="STRING" id="1122204.SAMN05421781_1812"/>
<gene>
    <name evidence="4" type="ORF">SAMN05421781_1812</name>
</gene>
<dbReference type="RefSeq" id="WP_091614002.1">
    <property type="nucleotide sequence ID" value="NZ_FNNC01000003.1"/>
</dbReference>
<sequence>MPQDTLKNREVSLLDVLDSVLDKGVVLQGDITISIAGIDLIYLDLRVLIASVETLRQSELKTQKEFVSNSSEPSQVE</sequence>
<dbReference type="OrthoDB" id="8453627at2"/>
<dbReference type="GO" id="GO:0031411">
    <property type="term" value="C:gas vesicle"/>
    <property type="evidence" value="ECO:0007669"/>
    <property type="project" value="UniProtKB-SubCell"/>
</dbReference>
<dbReference type="PROSITE" id="PS00234">
    <property type="entry name" value="GAS_VESICLE_A_1"/>
    <property type="match status" value="1"/>
</dbReference>
<dbReference type="GO" id="GO:0005198">
    <property type="term" value="F:structural molecule activity"/>
    <property type="evidence" value="ECO:0007669"/>
    <property type="project" value="InterPro"/>
</dbReference>
<dbReference type="PANTHER" id="PTHR35344:SF4">
    <property type="entry name" value="GAS VESICLE PROTEIN A1"/>
    <property type="match status" value="1"/>
</dbReference>
<dbReference type="PANTHER" id="PTHR35344">
    <property type="entry name" value="GAS VESICLE STRUCTURAL PROTEIN 2-RELATED"/>
    <property type="match status" value="1"/>
</dbReference>
<dbReference type="Pfam" id="PF00741">
    <property type="entry name" value="Gas_vesicle"/>
    <property type="match status" value="1"/>
</dbReference>
<dbReference type="InterPro" id="IPR000638">
    <property type="entry name" value="Gas-vesicle_GvpA-like"/>
</dbReference>
<comment type="similarity">
    <text evidence="3">Belongs to the gas vesicle GvpA family.</text>
</comment>
<reference evidence="4 5" key="1">
    <citation type="submission" date="2016-10" db="EMBL/GenBank/DDBJ databases">
        <authorList>
            <person name="de Groot N.N."/>
        </authorList>
    </citation>
    <scope>NUCLEOTIDE SEQUENCE [LARGE SCALE GENOMIC DNA]</scope>
    <source>
        <strain evidence="4 5">DSM 23126</strain>
    </source>
</reference>
<dbReference type="AlphaFoldDB" id="A0A1H2UNR7"/>
<proteinExistence type="inferred from homology"/>
<evidence type="ECO:0000313" key="4">
    <source>
        <dbReference type="EMBL" id="SDW57715.1"/>
    </source>
</evidence>
<organism evidence="4 5">
    <name type="scientific">Marinococcus luteus</name>
    <dbReference type="NCBI Taxonomy" id="1122204"/>
    <lineage>
        <taxon>Bacteria</taxon>
        <taxon>Bacillati</taxon>
        <taxon>Bacillota</taxon>
        <taxon>Bacilli</taxon>
        <taxon>Bacillales</taxon>
        <taxon>Bacillaceae</taxon>
        <taxon>Marinococcus</taxon>
    </lineage>
</organism>
<accession>A0A1H2UNR7</accession>
<dbReference type="Proteomes" id="UP000199488">
    <property type="component" value="Unassembled WGS sequence"/>
</dbReference>
<keyword evidence="5" id="KW-1185">Reference proteome</keyword>
<protein>
    <submittedName>
        <fullName evidence="4">Gas vesicle protein</fullName>
    </submittedName>
</protein>
<dbReference type="InterPro" id="IPR018493">
    <property type="entry name" value="GvpA-like_CS"/>
</dbReference>
<evidence type="ECO:0000313" key="5">
    <source>
        <dbReference type="Proteomes" id="UP000199488"/>
    </source>
</evidence>
<evidence type="ECO:0000256" key="2">
    <source>
        <dbReference type="ARBA" id="ARBA00035108"/>
    </source>
</evidence>
<name>A0A1H2UNR7_9BACI</name>
<dbReference type="EMBL" id="FNNC01000003">
    <property type="protein sequence ID" value="SDW57715.1"/>
    <property type="molecule type" value="Genomic_DNA"/>
</dbReference>
<dbReference type="InterPro" id="IPR050530">
    <property type="entry name" value="GvpA"/>
</dbReference>
<dbReference type="GO" id="GO:0012506">
    <property type="term" value="C:vesicle membrane"/>
    <property type="evidence" value="ECO:0007669"/>
    <property type="project" value="InterPro"/>
</dbReference>